<sequence length="365" mass="41143">MQTQQKNSTEDRGKKRTKISEMNVNIVVILVLFVEIWGQDETISSWEDYKRIFNRTYRRPFRERRSRKAFGANLELVNAHNRAFSNNETTFRMAINQLADLSSHEYLVRYIRMTSNEVPEDELREHVASFGHQPDIPDAIDWRQEGFNTPPDNQKSCGSCYAFSIVHSIEGQIFKRTSKLISLSEQQIVDCSGGAGNHGCAGGSLRNTLRYLVSCGGLMRQQDYPYTASEGKCHFLAPLSVVNVSNWAILPSGSEMALAVAVATVGPIAVSINASPKSFQLYGDGIYDDRQCSANSVNHAMLIVGYTPNYWILKNWWGERWGEHGYMRLQRHRNLCGVANYAAYAILSLQNTNARDAKMASHPCA</sequence>
<evidence type="ECO:0000256" key="1">
    <source>
        <dbReference type="ARBA" id="ARBA00008455"/>
    </source>
</evidence>
<dbReference type="SUPFAM" id="SSF54001">
    <property type="entry name" value="Cysteine proteinases"/>
    <property type="match status" value="1"/>
</dbReference>
<dbReference type="CDD" id="cd02248">
    <property type="entry name" value="Peptidase_C1A"/>
    <property type="match status" value="1"/>
</dbReference>
<dbReference type="VEuPathDB" id="VectorBase:PPAPM1_008744"/>
<dbReference type="EMBL" id="AJVK01018844">
    <property type="status" value="NOT_ANNOTATED_CDS"/>
    <property type="molecule type" value="Genomic_DNA"/>
</dbReference>
<dbReference type="Proteomes" id="UP000092462">
    <property type="component" value="Unassembled WGS sequence"/>
</dbReference>
<dbReference type="EnsemblMetazoa" id="PPAI010630-RA">
    <property type="protein sequence ID" value="PPAI010630-PA"/>
    <property type="gene ID" value="PPAI010630"/>
</dbReference>
<evidence type="ECO:0000313" key="10">
    <source>
        <dbReference type="Proteomes" id="UP000092462"/>
    </source>
</evidence>
<evidence type="ECO:0000259" key="7">
    <source>
        <dbReference type="SMART" id="SM00645"/>
    </source>
</evidence>
<proteinExistence type="inferred from homology"/>
<dbReference type="EC" id="3.4.22.15" evidence="6"/>
<dbReference type="Pfam" id="PF00112">
    <property type="entry name" value="Peptidase_C1"/>
    <property type="match status" value="1"/>
</dbReference>
<evidence type="ECO:0000256" key="3">
    <source>
        <dbReference type="ARBA" id="ARBA00022801"/>
    </source>
</evidence>
<dbReference type="InterPro" id="IPR013128">
    <property type="entry name" value="Peptidase_C1A"/>
</dbReference>
<dbReference type="VEuPathDB" id="VectorBase:PPAI010630"/>
<evidence type="ECO:0000313" key="9">
    <source>
        <dbReference type="EnsemblMetazoa" id="PPAI010630-PA"/>
    </source>
</evidence>
<reference evidence="9" key="1">
    <citation type="submission" date="2022-08" db="UniProtKB">
        <authorList>
            <consortium name="EnsemblMetazoa"/>
        </authorList>
    </citation>
    <scope>IDENTIFICATION</scope>
    <source>
        <strain evidence="9">Israel</strain>
    </source>
</reference>
<dbReference type="SMART" id="SM00848">
    <property type="entry name" value="Inhibitor_I29"/>
    <property type="match status" value="1"/>
</dbReference>
<evidence type="ECO:0000256" key="4">
    <source>
        <dbReference type="ARBA" id="ARBA00022807"/>
    </source>
</evidence>
<dbReference type="InterPro" id="IPR038765">
    <property type="entry name" value="Papain-like_cys_pep_sf"/>
</dbReference>
<dbReference type="PRINTS" id="PR00705">
    <property type="entry name" value="PAPAIN"/>
</dbReference>
<evidence type="ECO:0000256" key="5">
    <source>
        <dbReference type="ARBA" id="ARBA00036319"/>
    </source>
</evidence>
<protein>
    <recommendedName>
        <fullName evidence="6">cathepsin L</fullName>
        <ecNumber evidence="6">3.4.22.15</ecNumber>
    </recommendedName>
</protein>
<organism evidence="9 10">
    <name type="scientific">Phlebotomus papatasi</name>
    <name type="common">Sandfly</name>
    <dbReference type="NCBI Taxonomy" id="29031"/>
    <lineage>
        <taxon>Eukaryota</taxon>
        <taxon>Metazoa</taxon>
        <taxon>Ecdysozoa</taxon>
        <taxon>Arthropoda</taxon>
        <taxon>Hexapoda</taxon>
        <taxon>Insecta</taxon>
        <taxon>Pterygota</taxon>
        <taxon>Neoptera</taxon>
        <taxon>Endopterygota</taxon>
        <taxon>Diptera</taxon>
        <taxon>Nematocera</taxon>
        <taxon>Psychodoidea</taxon>
        <taxon>Psychodidae</taxon>
        <taxon>Phlebotomus</taxon>
        <taxon>Phlebotomus</taxon>
    </lineage>
</organism>
<dbReference type="GO" id="GO:0006508">
    <property type="term" value="P:proteolysis"/>
    <property type="evidence" value="ECO:0007669"/>
    <property type="project" value="UniProtKB-KW"/>
</dbReference>
<evidence type="ECO:0000256" key="6">
    <source>
        <dbReference type="ARBA" id="ARBA00038911"/>
    </source>
</evidence>
<dbReference type="AlphaFoldDB" id="A0A1B0DQ40"/>
<dbReference type="EMBL" id="AJVK01018845">
    <property type="status" value="NOT_ANNOTATED_CDS"/>
    <property type="molecule type" value="Genomic_DNA"/>
</dbReference>
<dbReference type="InterPro" id="IPR013201">
    <property type="entry name" value="Prot_inhib_I29"/>
</dbReference>
<comment type="similarity">
    <text evidence="1">Belongs to the peptidase C1 family.</text>
</comment>
<feature type="domain" description="Cathepsin propeptide inhibitor" evidence="8">
    <location>
        <begin position="46"/>
        <end position="106"/>
    </location>
</feature>
<dbReference type="Pfam" id="PF08246">
    <property type="entry name" value="Inhibitor_I29"/>
    <property type="match status" value="1"/>
</dbReference>
<dbReference type="SMART" id="SM00645">
    <property type="entry name" value="Pept_C1"/>
    <property type="match status" value="1"/>
</dbReference>
<keyword evidence="3" id="KW-0378">Hydrolase</keyword>
<evidence type="ECO:0000259" key="8">
    <source>
        <dbReference type="SMART" id="SM00848"/>
    </source>
</evidence>
<dbReference type="Gene3D" id="3.90.70.10">
    <property type="entry name" value="Cysteine proteinases"/>
    <property type="match status" value="1"/>
</dbReference>
<keyword evidence="2" id="KW-0645">Protease</keyword>
<comment type="catalytic activity">
    <reaction evidence="5">
        <text>Specificity close to that of papain. As compared to cathepsin B, cathepsin L exhibits higher activity toward protein substrates, but has little activity on Z-Arg-Arg-NHMec, and no peptidyl-dipeptidase activity.</text>
        <dbReference type="EC" id="3.4.22.15"/>
    </reaction>
</comment>
<dbReference type="InterPro" id="IPR039417">
    <property type="entry name" value="Peptidase_C1A_papain-like"/>
</dbReference>
<evidence type="ECO:0000256" key="2">
    <source>
        <dbReference type="ARBA" id="ARBA00022670"/>
    </source>
</evidence>
<dbReference type="GO" id="GO:0004197">
    <property type="term" value="F:cysteine-type endopeptidase activity"/>
    <property type="evidence" value="ECO:0007669"/>
    <property type="project" value="UniProtKB-EC"/>
</dbReference>
<dbReference type="InterPro" id="IPR000668">
    <property type="entry name" value="Peptidase_C1A_C"/>
</dbReference>
<dbReference type="FunFam" id="3.90.70.10:FF:000006">
    <property type="entry name" value="Cathepsin S"/>
    <property type="match status" value="1"/>
</dbReference>
<keyword evidence="4" id="KW-0788">Thiol protease</keyword>
<dbReference type="PANTHER" id="PTHR12411">
    <property type="entry name" value="CYSTEINE PROTEASE FAMILY C1-RELATED"/>
    <property type="match status" value="1"/>
</dbReference>
<dbReference type="EMBL" id="AJVK01018843">
    <property type="status" value="NOT_ANNOTATED_CDS"/>
    <property type="molecule type" value="Genomic_DNA"/>
</dbReference>
<name>A0A1B0DQ40_PHLPP</name>
<accession>A0A1B0DQ40</accession>
<feature type="domain" description="Peptidase C1A papain C-terminal" evidence="7">
    <location>
        <begin position="136"/>
        <end position="346"/>
    </location>
</feature>
<keyword evidence="10" id="KW-1185">Reference proteome</keyword>
<dbReference type="EMBL" id="AJVK01018842">
    <property type="status" value="NOT_ANNOTATED_CDS"/>
    <property type="molecule type" value="Genomic_DNA"/>
</dbReference>